<comment type="caution">
    <text evidence="3">The sequence shown here is derived from an EMBL/GenBank/DDBJ whole genome shotgun (WGS) entry which is preliminary data.</text>
</comment>
<dbReference type="Pfam" id="PF00078">
    <property type="entry name" value="RVT_1"/>
    <property type="match status" value="1"/>
</dbReference>
<accession>A0A371G5K1</accession>
<dbReference type="AlphaFoldDB" id="A0A371G5K1"/>
<proteinExistence type="predicted"/>
<dbReference type="SUPFAM" id="SSF56672">
    <property type="entry name" value="DNA/RNA polymerases"/>
    <property type="match status" value="1"/>
</dbReference>
<evidence type="ECO:0000256" key="1">
    <source>
        <dbReference type="SAM" id="MobiDB-lite"/>
    </source>
</evidence>
<protein>
    <submittedName>
        <fullName evidence="3">Retrovirus-related Pol polyprotein from transposon opus</fullName>
    </submittedName>
</protein>
<reference evidence="3" key="1">
    <citation type="submission" date="2018-05" db="EMBL/GenBank/DDBJ databases">
        <title>Draft genome of Mucuna pruriens seed.</title>
        <authorList>
            <person name="Nnadi N.E."/>
            <person name="Vos R."/>
            <person name="Hasami M.H."/>
            <person name="Devisetty U.K."/>
            <person name="Aguiy J.C."/>
        </authorList>
    </citation>
    <scope>NUCLEOTIDE SEQUENCE [LARGE SCALE GENOMIC DNA]</scope>
    <source>
        <strain evidence="3">JCA_2017</strain>
    </source>
</reference>
<evidence type="ECO:0000259" key="2">
    <source>
        <dbReference type="PROSITE" id="PS50994"/>
    </source>
</evidence>
<dbReference type="GO" id="GO:0003676">
    <property type="term" value="F:nucleic acid binding"/>
    <property type="evidence" value="ECO:0007669"/>
    <property type="project" value="InterPro"/>
</dbReference>
<keyword evidence="4" id="KW-1185">Reference proteome</keyword>
<feature type="region of interest" description="Disordered" evidence="1">
    <location>
        <begin position="387"/>
        <end position="431"/>
    </location>
</feature>
<feature type="compositionally biased region" description="Basic and acidic residues" evidence="1">
    <location>
        <begin position="414"/>
        <end position="431"/>
    </location>
</feature>
<dbReference type="PANTHER" id="PTHR48475">
    <property type="entry name" value="RIBONUCLEASE H"/>
    <property type="match status" value="1"/>
</dbReference>
<dbReference type="PROSITE" id="PS50994">
    <property type="entry name" value="INTEGRASE"/>
    <property type="match status" value="1"/>
</dbReference>
<dbReference type="InterPro" id="IPR043128">
    <property type="entry name" value="Rev_trsase/Diguanyl_cyclase"/>
</dbReference>
<dbReference type="SUPFAM" id="SSF53098">
    <property type="entry name" value="Ribonuclease H-like"/>
    <property type="match status" value="1"/>
</dbReference>
<organism evidence="3 4">
    <name type="scientific">Mucuna pruriens</name>
    <name type="common">Velvet bean</name>
    <name type="synonym">Dolichos pruriens</name>
    <dbReference type="NCBI Taxonomy" id="157652"/>
    <lineage>
        <taxon>Eukaryota</taxon>
        <taxon>Viridiplantae</taxon>
        <taxon>Streptophyta</taxon>
        <taxon>Embryophyta</taxon>
        <taxon>Tracheophyta</taxon>
        <taxon>Spermatophyta</taxon>
        <taxon>Magnoliopsida</taxon>
        <taxon>eudicotyledons</taxon>
        <taxon>Gunneridae</taxon>
        <taxon>Pentapetalae</taxon>
        <taxon>rosids</taxon>
        <taxon>fabids</taxon>
        <taxon>Fabales</taxon>
        <taxon>Fabaceae</taxon>
        <taxon>Papilionoideae</taxon>
        <taxon>50 kb inversion clade</taxon>
        <taxon>NPAAA clade</taxon>
        <taxon>indigoferoid/millettioid clade</taxon>
        <taxon>Phaseoleae</taxon>
        <taxon>Mucuna</taxon>
    </lineage>
</organism>
<dbReference type="Gene3D" id="3.30.420.10">
    <property type="entry name" value="Ribonuclease H-like superfamily/Ribonuclease H"/>
    <property type="match status" value="2"/>
</dbReference>
<dbReference type="EMBL" id="QJKJ01006683">
    <property type="protein sequence ID" value="RDX85849.1"/>
    <property type="molecule type" value="Genomic_DNA"/>
</dbReference>
<feature type="domain" description="Integrase catalytic" evidence="2">
    <location>
        <begin position="190"/>
        <end position="373"/>
    </location>
</feature>
<sequence>MKGGKGAFAIRLMDRIFKDRIGLDLEVYVNDMVIKLAQGEQHFEVITRVFDVLRKNKLKLNPEKCFFGVQVGKFLGYMLTRSGIEANLDKSAKKVLPVFQSLRRSKRFQWTKACESTFQELKAMLASPPVLSKPNEDGASNQKGSGAKIMLVGPDGVLIEKSLQFKFKASNNQGEYDALLAGIRLVKEIGAQDPIATFLPTDEVLTHPLAIKKLRREAAKYTLIPQKLYRRGFSYPLLKCLDLDEVEYAMKEIHKGIICRFGLPGIRVSNNDMQFTSQLVVEFCSQLGIKQAFTSIKHPQLNGQLESINRVILRGLRRRLEEAKGRWIGELSQVFPRKLKKGNLILRTVLKDNASNKLKPNWEVPYRIIEEVVNDAFRLEHLDGKKDVFPSKNAKNPKRHERGDRPMIPLGIKGLREVVDQRSPKHQKDLK</sequence>
<dbReference type="InterPro" id="IPR001584">
    <property type="entry name" value="Integrase_cat-core"/>
</dbReference>
<dbReference type="InterPro" id="IPR036397">
    <property type="entry name" value="RNaseH_sf"/>
</dbReference>
<dbReference type="InterPro" id="IPR043502">
    <property type="entry name" value="DNA/RNA_pol_sf"/>
</dbReference>
<name>A0A371G5K1_MUCPR</name>
<dbReference type="OrthoDB" id="1739513at2759"/>
<gene>
    <name evidence="3" type="primary">pol</name>
    <name evidence="3" type="ORF">CR513_32896</name>
</gene>
<dbReference type="InterPro" id="IPR000477">
    <property type="entry name" value="RT_dom"/>
</dbReference>
<dbReference type="GO" id="GO:0015074">
    <property type="term" value="P:DNA integration"/>
    <property type="evidence" value="ECO:0007669"/>
    <property type="project" value="InterPro"/>
</dbReference>
<dbReference type="PANTHER" id="PTHR48475:SF2">
    <property type="entry name" value="RIBONUCLEASE H"/>
    <property type="match status" value="1"/>
</dbReference>
<evidence type="ECO:0000313" key="3">
    <source>
        <dbReference type="EMBL" id="RDX85849.1"/>
    </source>
</evidence>
<feature type="non-terminal residue" evidence="3">
    <location>
        <position position="1"/>
    </location>
</feature>
<dbReference type="InterPro" id="IPR012337">
    <property type="entry name" value="RNaseH-like_sf"/>
</dbReference>
<evidence type="ECO:0000313" key="4">
    <source>
        <dbReference type="Proteomes" id="UP000257109"/>
    </source>
</evidence>
<dbReference type="Proteomes" id="UP000257109">
    <property type="component" value="Unassembled WGS sequence"/>
</dbReference>
<dbReference type="Gene3D" id="3.30.70.270">
    <property type="match status" value="2"/>
</dbReference>